<protein>
    <submittedName>
        <fullName evidence="3">Uncharacterized protein</fullName>
    </submittedName>
</protein>
<evidence type="ECO:0000256" key="1">
    <source>
        <dbReference type="SAM" id="MobiDB-lite"/>
    </source>
</evidence>
<evidence type="ECO:0000313" key="3">
    <source>
        <dbReference type="EMBL" id="PKI70968.1"/>
    </source>
</evidence>
<proteinExistence type="predicted"/>
<organism evidence="3 4">
    <name type="scientific">Punica granatum</name>
    <name type="common">Pomegranate</name>
    <dbReference type="NCBI Taxonomy" id="22663"/>
    <lineage>
        <taxon>Eukaryota</taxon>
        <taxon>Viridiplantae</taxon>
        <taxon>Streptophyta</taxon>
        <taxon>Embryophyta</taxon>
        <taxon>Tracheophyta</taxon>
        <taxon>Spermatophyta</taxon>
        <taxon>Magnoliopsida</taxon>
        <taxon>eudicotyledons</taxon>
        <taxon>Gunneridae</taxon>
        <taxon>Pentapetalae</taxon>
        <taxon>rosids</taxon>
        <taxon>malvids</taxon>
        <taxon>Myrtales</taxon>
        <taxon>Lythraceae</taxon>
        <taxon>Punica</taxon>
    </lineage>
</organism>
<comment type="caution">
    <text evidence="3">The sequence shown here is derived from an EMBL/GenBank/DDBJ whole genome shotgun (WGS) entry which is preliminary data.</text>
</comment>
<feature type="region of interest" description="Disordered" evidence="1">
    <location>
        <begin position="1"/>
        <end position="41"/>
    </location>
</feature>
<keyword evidence="2" id="KW-0472">Membrane</keyword>
<evidence type="ECO:0000256" key="2">
    <source>
        <dbReference type="SAM" id="Phobius"/>
    </source>
</evidence>
<name>A0A2I0KR34_PUNGR</name>
<accession>A0A2I0KR34</accession>
<sequence length="226" mass="24711">MTNDTSGRVPGTSRVSRDTPDLSRTPFSDRAPGARSTDNENRVPWVTRVHARPLRVPFRSTTLASCAITFKGFLTTLTLPREEVVTIRGPIHRAQPQSHSFPFIRFRRFSPSFLSLFRVCSSLGTLGVVRERLGLPLKSPRSPISRRAVAGASVPTSFFPSCHGCPLSGTVRNNVKDPPKLKPGQGVFGHSPLRGGRIIRDLVGVSVGLSIILKSVLGIVRNYISF</sequence>
<keyword evidence="2" id="KW-0812">Transmembrane</keyword>
<keyword evidence="4" id="KW-1185">Reference proteome</keyword>
<keyword evidence="2" id="KW-1133">Transmembrane helix</keyword>
<feature type="transmembrane region" description="Helical" evidence="2">
    <location>
        <begin position="202"/>
        <end position="224"/>
    </location>
</feature>
<dbReference type="Proteomes" id="UP000233551">
    <property type="component" value="Unassembled WGS sequence"/>
</dbReference>
<evidence type="ECO:0000313" key="4">
    <source>
        <dbReference type="Proteomes" id="UP000233551"/>
    </source>
</evidence>
<reference evidence="3 4" key="1">
    <citation type="submission" date="2017-11" db="EMBL/GenBank/DDBJ databases">
        <title>De-novo sequencing of pomegranate (Punica granatum L.) genome.</title>
        <authorList>
            <person name="Akparov Z."/>
            <person name="Amiraslanov A."/>
            <person name="Hajiyeva S."/>
            <person name="Abbasov M."/>
            <person name="Kaur K."/>
            <person name="Hamwieh A."/>
            <person name="Solovyev V."/>
            <person name="Salamov A."/>
            <person name="Braich B."/>
            <person name="Kosarev P."/>
            <person name="Mahmoud A."/>
            <person name="Hajiyev E."/>
            <person name="Babayeva S."/>
            <person name="Izzatullayeva V."/>
            <person name="Mammadov A."/>
            <person name="Mammadov A."/>
            <person name="Sharifova S."/>
            <person name="Ojaghi J."/>
            <person name="Eynullazada K."/>
            <person name="Bayramov B."/>
            <person name="Abdulazimova A."/>
            <person name="Shahmuradov I."/>
        </authorList>
    </citation>
    <scope>NUCLEOTIDE SEQUENCE [LARGE SCALE GENOMIC DNA]</scope>
    <source>
        <strain evidence="4">cv. AG2017</strain>
        <tissue evidence="3">Leaf</tissue>
    </source>
</reference>
<dbReference type="EMBL" id="PGOL01000411">
    <property type="protein sequence ID" value="PKI70968.1"/>
    <property type="molecule type" value="Genomic_DNA"/>
</dbReference>
<gene>
    <name evidence="3" type="ORF">CRG98_008642</name>
</gene>
<dbReference type="AlphaFoldDB" id="A0A2I0KR34"/>